<evidence type="ECO:0000259" key="8">
    <source>
        <dbReference type="PROSITE" id="PS50011"/>
    </source>
</evidence>
<evidence type="ECO:0000256" key="1">
    <source>
        <dbReference type="ARBA" id="ARBA00022679"/>
    </source>
</evidence>
<organism evidence="9 10">
    <name type="scientific">Novipirellula artificiosorum</name>
    <dbReference type="NCBI Taxonomy" id="2528016"/>
    <lineage>
        <taxon>Bacteria</taxon>
        <taxon>Pseudomonadati</taxon>
        <taxon>Planctomycetota</taxon>
        <taxon>Planctomycetia</taxon>
        <taxon>Pirellulales</taxon>
        <taxon>Pirellulaceae</taxon>
        <taxon>Novipirellula</taxon>
    </lineage>
</organism>
<dbReference type="PANTHER" id="PTHR43289">
    <property type="entry name" value="MITOGEN-ACTIVATED PROTEIN KINASE KINASE KINASE 20-RELATED"/>
    <property type="match status" value="1"/>
</dbReference>
<dbReference type="PANTHER" id="PTHR43289:SF6">
    <property type="entry name" value="SERINE_THREONINE-PROTEIN KINASE NEKL-3"/>
    <property type="match status" value="1"/>
</dbReference>
<name>A0A5C6D763_9BACT</name>
<proteinExistence type="predicted"/>
<dbReference type="GO" id="GO:0004674">
    <property type="term" value="F:protein serine/threonine kinase activity"/>
    <property type="evidence" value="ECO:0007669"/>
    <property type="project" value="UniProtKB-EC"/>
</dbReference>
<feature type="domain" description="Protein kinase" evidence="8">
    <location>
        <begin position="77"/>
        <end position="341"/>
    </location>
</feature>
<dbReference type="Proteomes" id="UP000319143">
    <property type="component" value="Unassembled WGS sequence"/>
</dbReference>
<dbReference type="AlphaFoldDB" id="A0A5C6D763"/>
<dbReference type="GO" id="GO:0005524">
    <property type="term" value="F:ATP binding"/>
    <property type="evidence" value="ECO:0007669"/>
    <property type="project" value="UniProtKB-UniRule"/>
</dbReference>
<dbReference type="PROSITE" id="PS00108">
    <property type="entry name" value="PROTEIN_KINASE_ST"/>
    <property type="match status" value="1"/>
</dbReference>
<keyword evidence="3 9" id="KW-0418">Kinase</keyword>
<feature type="region of interest" description="Disordered" evidence="6">
    <location>
        <begin position="354"/>
        <end position="418"/>
    </location>
</feature>
<dbReference type="SUPFAM" id="SSF56112">
    <property type="entry name" value="Protein kinase-like (PK-like)"/>
    <property type="match status" value="1"/>
</dbReference>
<dbReference type="Gene3D" id="1.10.510.10">
    <property type="entry name" value="Transferase(Phosphotransferase) domain 1"/>
    <property type="match status" value="1"/>
</dbReference>
<keyword evidence="2 5" id="KW-0547">Nucleotide-binding</keyword>
<dbReference type="InterPro" id="IPR017441">
    <property type="entry name" value="Protein_kinase_ATP_BS"/>
</dbReference>
<evidence type="ECO:0000256" key="5">
    <source>
        <dbReference type="PROSITE-ProRule" id="PRU10141"/>
    </source>
</evidence>
<evidence type="ECO:0000256" key="2">
    <source>
        <dbReference type="ARBA" id="ARBA00022741"/>
    </source>
</evidence>
<gene>
    <name evidence="9" type="primary">pknB_35</name>
    <name evidence="9" type="ORF">Poly41_60870</name>
</gene>
<feature type="compositionally biased region" description="Gly residues" evidence="6">
    <location>
        <begin position="481"/>
        <end position="493"/>
    </location>
</feature>
<keyword evidence="7" id="KW-1133">Transmembrane helix</keyword>
<keyword evidence="1 9" id="KW-0808">Transferase</keyword>
<dbReference type="Pfam" id="PF00069">
    <property type="entry name" value="Pkinase"/>
    <property type="match status" value="1"/>
</dbReference>
<reference evidence="9 10" key="1">
    <citation type="submission" date="2019-02" db="EMBL/GenBank/DDBJ databases">
        <title>Deep-cultivation of Planctomycetes and their phenomic and genomic characterization uncovers novel biology.</title>
        <authorList>
            <person name="Wiegand S."/>
            <person name="Jogler M."/>
            <person name="Boedeker C."/>
            <person name="Pinto D."/>
            <person name="Vollmers J."/>
            <person name="Rivas-Marin E."/>
            <person name="Kohn T."/>
            <person name="Peeters S.H."/>
            <person name="Heuer A."/>
            <person name="Rast P."/>
            <person name="Oberbeckmann S."/>
            <person name="Bunk B."/>
            <person name="Jeske O."/>
            <person name="Meyerdierks A."/>
            <person name="Storesund J.E."/>
            <person name="Kallscheuer N."/>
            <person name="Luecker S."/>
            <person name="Lage O.M."/>
            <person name="Pohl T."/>
            <person name="Merkel B.J."/>
            <person name="Hornburger P."/>
            <person name="Mueller R.-W."/>
            <person name="Bruemmer F."/>
            <person name="Labrenz M."/>
            <person name="Spormann A.M."/>
            <person name="Op Den Camp H."/>
            <person name="Overmann J."/>
            <person name="Amann R."/>
            <person name="Jetten M.S.M."/>
            <person name="Mascher T."/>
            <person name="Medema M.H."/>
            <person name="Devos D.P."/>
            <person name="Kaster A.-K."/>
            <person name="Ovreas L."/>
            <person name="Rohde M."/>
            <person name="Galperin M.Y."/>
            <person name="Jogler C."/>
        </authorList>
    </citation>
    <scope>NUCLEOTIDE SEQUENCE [LARGE SCALE GENOMIC DNA]</scope>
    <source>
        <strain evidence="9 10">Poly41</strain>
    </source>
</reference>
<dbReference type="InterPro" id="IPR008271">
    <property type="entry name" value="Ser/Thr_kinase_AS"/>
</dbReference>
<dbReference type="OrthoDB" id="6111975at2"/>
<evidence type="ECO:0000313" key="10">
    <source>
        <dbReference type="Proteomes" id="UP000319143"/>
    </source>
</evidence>
<evidence type="ECO:0000256" key="3">
    <source>
        <dbReference type="ARBA" id="ARBA00022777"/>
    </source>
</evidence>
<dbReference type="InterPro" id="IPR000719">
    <property type="entry name" value="Prot_kinase_dom"/>
</dbReference>
<feature type="region of interest" description="Disordered" evidence="6">
    <location>
        <begin position="439"/>
        <end position="504"/>
    </location>
</feature>
<dbReference type="PROSITE" id="PS00107">
    <property type="entry name" value="PROTEIN_KINASE_ATP"/>
    <property type="match status" value="1"/>
</dbReference>
<evidence type="ECO:0000256" key="6">
    <source>
        <dbReference type="SAM" id="MobiDB-lite"/>
    </source>
</evidence>
<evidence type="ECO:0000256" key="7">
    <source>
        <dbReference type="SAM" id="Phobius"/>
    </source>
</evidence>
<keyword evidence="4 5" id="KW-0067">ATP-binding</keyword>
<protein>
    <submittedName>
        <fullName evidence="9">Serine/threonine-protein kinase PknB</fullName>
        <ecNumber evidence="9">2.7.11.1</ecNumber>
    </submittedName>
</protein>
<dbReference type="EC" id="2.7.11.1" evidence="9"/>
<comment type="caution">
    <text evidence="9">The sequence shown here is derived from an EMBL/GenBank/DDBJ whole genome shotgun (WGS) entry which is preliminary data.</text>
</comment>
<dbReference type="Gene3D" id="3.30.200.20">
    <property type="entry name" value="Phosphorylase Kinase, domain 1"/>
    <property type="match status" value="1"/>
</dbReference>
<dbReference type="CDD" id="cd14014">
    <property type="entry name" value="STKc_PknB_like"/>
    <property type="match status" value="1"/>
</dbReference>
<keyword evidence="7" id="KW-0472">Membrane</keyword>
<feature type="compositionally biased region" description="Low complexity" evidence="6">
    <location>
        <begin position="395"/>
        <end position="412"/>
    </location>
</feature>
<evidence type="ECO:0000313" key="9">
    <source>
        <dbReference type="EMBL" id="TWU31531.1"/>
    </source>
</evidence>
<feature type="compositionally biased region" description="Polar residues" evidence="6">
    <location>
        <begin position="377"/>
        <end position="394"/>
    </location>
</feature>
<feature type="compositionally biased region" description="Low complexity" evidence="6">
    <location>
        <begin position="448"/>
        <end position="466"/>
    </location>
</feature>
<keyword evidence="10" id="KW-1185">Reference proteome</keyword>
<feature type="binding site" evidence="5">
    <location>
        <position position="111"/>
    </location>
    <ligand>
        <name>ATP</name>
        <dbReference type="ChEBI" id="CHEBI:30616"/>
    </ligand>
</feature>
<dbReference type="InterPro" id="IPR011009">
    <property type="entry name" value="Kinase-like_dom_sf"/>
</dbReference>
<dbReference type="EMBL" id="SJPV01000016">
    <property type="protein sequence ID" value="TWU31531.1"/>
    <property type="molecule type" value="Genomic_DNA"/>
</dbReference>
<dbReference type="SMART" id="SM00220">
    <property type="entry name" value="S_TKc"/>
    <property type="match status" value="1"/>
</dbReference>
<feature type="transmembrane region" description="Helical" evidence="7">
    <location>
        <begin position="509"/>
        <end position="530"/>
    </location>
</feature>
<keyword evidence="7" id="KW-0812">Transmembrane</keyword>
<evidence type="ECO:0000256" key="4">
    <source>
        <dbReference type="ARBA" id="ARBA00022840"/>
    </source>
</evidence>
<dbReference type="PROSITE" id="PS50011">
    <property type="entry name" value="PROTEIN_KINASE_DOM"/>
    <property type="match status" value="1"/>
</dbReference>
<sequence length="535" mass="57733">MPRISSERFLEMVEKSGLIKQAKLDRLVEKVRAKLDGGLPEDANRLASVFKKQGLLTQWHVEKLLAGKYKGFFLGKYKLLGHIGTGGMSSVYLGEHVGLHDKRALKVLPKKRVNDSTYLARFRLEAQAIASLNHPNIVTAYDIDNEGDVHFIVMEYVDGLDLLQLVKRDGPLDFSTAADLIGQAARGLEHAHSRNVIHRDVKPANLLLDQDNRVRLLDMGLALVLAEEESLTVANNENVLGTADYLAPEQALNSHTVDHRADIYGLGCTFYFLLTGRPPFNDGTLAQRIAKHQSEMPKPIRELRGDCPGELEGICVKMIQKDPAYRYQKASEVAEVLERFVARVPRGARVVAGLGDAPHFDDGDTSSSIGFDDSSSRTGQSDTVSNQGADTIANSRSALLRGDGLSSSDSGRMVNVRPRPDLIDGSFIDLQAESGYRPNGTVAGRQISLSSPGSSKSGKLGAAPASRSGVYPGDDSDIYGATGGDSSGSGRRFGSGSSRQKQPKGYDPMLLGALGLALFVVAIAIGFYLARITSG</sequence>
<accession>A0A5C6D763</accession>